<feature type="region of interest" description="Disordered" evidence="1">
    <location>
        <begin position="646"/>
        <end position="703"/>
    </location>
</feature>
<feature type="region of interest" description="Disordered" evidence="1">
    <location>
        <begin position="779"/>
        <end position="821"/>
    </location>
</feature>
<dbReference type="AlphaFoldDB" id="A0A8S1GNH5"/>
<feature type="compositionally biased region" description="Acidic residues" evidence="1">
    <location>
        <begin position="459"/>
        <end position="474"/>
    </location>
</feature>
<feature type="compositionally biased region" description="Low complexity" evidence="1">
    <location>
        <begin position="732"/>
        <end position="763"/>
    </location>
</feature>
<evidence type="ECO:0000313" key="2">
    <source>
        <dbReference type="EMBL" id="CAD6184398.1"/>
    </source>
</evidence>
<gene>
    <name evidence="2" type="ORF">CAUJ_LOCUS317</name>
</gene>
<dbReference type="EMBL" id="CAJGYM010000001">
    <property type="protein sequence ID" value="CAD6184398.1"/>
    <property type="molecule type" value="Genomic_DNA"/>
</dbReference>
<reference evidence="2" key="1">
    <citation type="submission" date="2020-10" db="EMBL/GenBank/DDBJ databases">
        <authorList>
            <person name="Kikuchi T."/>
        </authorList>
    </citation>
    <scope>NUCLEOTIDE SEQUENCE</scope>
    <source>
        <strain evidence="2">NKZ352</strain>
    </source>
</reference>
<evidence type="ECO:0000313" key="3">
    <source>
        <dbReference type="Proteomes" id="UP000835052"/>
    </source>
</evidence>
<protein>
    <submittedName>
        <fullName evidence="2">Uncharacterized protein</fullName>
    </submittedName>
</protein>
<keyword evidence="3" id="KW-1185">Reference proteome</keyword>
<feature type="region of interest" description="Disordered" evidence="1">
    <location>
        <begin position="724"/>
        <end position="765"/>
    </location>
</feature>
<feature type="region of interest" description="Disordered" evidence="1">
    <location>
        <begin position="368"/>
        <end position="521"/>
    </location>
</feature>
<feature type="compositionally biased region" description="Basic and acidic residues" evidence="1">
    <location>
        <begin position="539"/>
        <end position="551"/>
    </location>
</feature>
<name>A0A8S1GNH5_9PELO</name>
<feature type="compositionally biased region" description="Polar residues" evidence="1">
    <location>
        <begin position="510"/>
        <end position="521"/>
    </location>
</feature>
<proteinExistence type="predicted"/>
<feature type="compositionally biased region" description="Basic and acidic residues" evidence="1">
    <location>
        <begin position="475"/>
        <end position="495"/>
    </location>
</feature>
<feature type="compositionally biased region" description="Basic and acidic residues" evidence="1">
    <location>
        <begin position="591"/>
        <end position="628"/>
    </location>
</feature>
<organism evidence="2 3">
    <name type="scientific">Caenorhabditis auriculariae</name>
    <dbReference type="NCBI Taxonomy" id="2777116"/>
    <lineage>
        <taxon>Eukaryota</taxon>
        <taxon>Metazoa</taxon>
        <taxon>Ecdysozoa</taxon>
        <taxon>Nematoda</taxon>
        <taxon>Chromadorea</taxon>
        <taxon>Rhabditida</taxon>
        <taxon>Rhabditina</taxon>
        <taxon>Rhabditomorpha</taxon>
        <taxon>Rhabditoidea</taxon>
        <taxon>Rhabditidae</taxon>
        <taxon>Peloderinae</taxon>
        <taxon>Caenorhabditis</taxon>
    </lineage>
</organism>
<feature type="region of interest" description="Disordered" evidence="1">
    <location>
        <begin position="214"/>
        <end position="240"/>
    </location>
</feature>
<evidence type="ECO:0000256" key="1">
    <source>
        <dbReference type="SAM" id="MobiDB-lite"/>
    </source>
</evidence>
<sequence>MRPEARPDAQAWKCRQGKHDRYREAAVSNNFYSVKTMSEQNDNSFQNKDVFVFSEGSTHDSEATTEANEQYPAIPMDEEDEDEIEQILTENLVPDSDREMLTLHDEFQHPNKKEDLNELMRSILFASLMAGGVKLKEGLSVEEVDALIKDFSYSQMNLLSIGLILNKEKYSDQKNGKSKGQVLTEKNFEDMIILDEKGIRPNLKDPTLKALADKAIKGAENRERRERRENEDKKNRHADPEACRRAMTACNFLMFMIEEVSKELRQNPETGIPLYRIRNFYKENVCNGTGKLKEKFAVLQLDGHSEFNKDLIKHLTSRSTLKNAFTMEIFLKKLSCHEAENVEPAYGIYPLARPYTAEEIQNRYDELSQKKNNFYRRDDRAYSKKPAPSAQTQNKKKEPEPSQGHNLGSSERAPVFENAPQPKISEKRQSQTREMEVSEEESYNRGFRDLSPSSGSSSDEVEESDGEYSDDNDEVKEARKRNLEEKAKKKEERRALRLKRLNSTKEKGNQEQNEGPNSFVQYMTFGRGVDLSRAGAEVKEIVSESGKKDLPLEQEPQPLNKVSKGFPDDADLQPQPLSSNVMPNSGVLFHHQKDAQKRMNEISEEKRLDQEQSRRMEEQKEKEQRIQAKEFSVQDDFEYAKLLQREEEERMYRQPSRPNFSDLPPTTHRSTFGQERPPAAYRNDNVQPNYRAAPTYPTPIQPESIRYQSNHSQVPLQRHYEGSKFAGNKTTNYPPQSYQNNSYQPQNSSYQPQPVSSQATSSGQAGGFAWSRFLTPHSDVRKEQRTTNRVHAPQQPFHGGMSRNRETPEHGYQQPQLLSEDRNARDRVIDTVKDIQNKGCIPFLSELQSIFKHKDLEHFLETSGYFEKRRSGDRIAYFIFERMNGMRNFSN</sequence>
<feature type="region of interest" description="Disordered" evidence="1">
    <location>
        <begin position="539"/>
        <end position="629"/>
    </location>
</feature>
<accession>A0A8S1GNH5</accession>
<feature type="compositionally biased region" description="Basic and acidic residues" evidence="1">
    <location>
        <begin position="424"/>
        <end position="448"/>
    </location>
</feature>
<feature type="compositionally biased region" description="Basic and acidic residues" evidence="1">
    <location>
        <begin position="368"/>
        <end position="382"/>
    </location>
</feature>
<dbReference type="Proteomes" id="UP000835052">
    <property type="component" value="Unassembled WGS sequence"/>
</dbReference>
<comment type="caution">
    <text evidence="2">The sequence shown here is derived from an EMBL/GenBank/DDBJ whole genome shotgun (WGS) entry which is preliminary data.</text>
</comment>